<reference evidence="2" key="1">
    <citation type="submission" date="2023-10" db="EMBL/GenBank/DDBJ databases">
        <title>Genome assemblies of two species of porcelain crab, Petrolisthes cinctipes and Petrolisthes manimaculis (Anomura: Porcellanidae).</title>
        <authorList>
            <person name="Angst P."/>
        </authorList>
    </citation>
    <scope>NUCLEOTIDE SEQUENCE</scope>
    <source>
        <strain evidence="2">PB745_01</strain>
        <tissue evidence="2">Gill</tissue>
    </source>
</reference>
<evidence type="ECO:0000256" key="1">
    <source>
        <dbReference type="SAM" id="MobiDB-lite"/>
    </source>
</evidence>
<dbReference type="AlphaFoldDB" id="A0AAE1F683"/>
<dbReference type="Proteomes" id="UP001286313">
    <property type="component" value="Unassembled WGS sequence"/>
</dbReference>
<sequence length="121" mass="12970">MLPGPLSKLHNSTTPLSTPYVAPGPLSKLHNSTTPLSTPRVAPGPLSKLPTDHHHSTLHASTPTTTSRAVHEILSPRSLAHGPLFSRVVDNDSHRPMVHWWQPAGLPLFGGGIHVGIIMEI</sequence>
<feature type="compositionally biased region" description="Polar residues" evidence="1">
    <location>
        <begin position="58"/>
        <end position="67"/>
    </location>
</feature>
<name>A0AAE1F683_PETCI</name>
<feature type="region of interest" description="Disordered" evidence="1">
    <location>
        <begin position="1"/>
        <end position="67"/>
    </location>
</feature>
<evidence type="ECO:0000313" key="2">
    <source>
        <dbReference type="EMBL" id="KAK3867198.1"/>
    </source>
</evidence>
<comment type="caution">
    <text evidence="2">The sequence shown here is derived from an EMBL/GenBank/DDBJ whole genome shotgun (WGS) entry which is preliminary data.</text>
</comment>
<proteinExistence type="predicted"/>
<evidence type="ECO:0000313" key="3">
    <source>
        <dbReference type="Proteomes" id="UP001286313"/>
    </source>
</evidence>
<dbReference type="EMBL" id="JAWQEG010003258">
    <property type="protein sequence ID" value="KAK3867198.1"/>
    <property type="molecule type" value="Genomic_DNA"/>
</dbReference>
<keyword evidence="3" id="KW-1185">Reference proteome</keyword>
<gene>
    <name evidence="2" type="ORF">Pcinc_027315</name>
</gene>
<organism evidence="2 3">
    <name type="scientific">Petrolisthes cinctipes</name>
    <name type="common">Flat porcelain crab</name>
    <dbReference type="NCBI Taxonomy" id="88211"/>
    <lineage>
        <taxon>Eukaryota</taxon>
        <taxon>Metazoa</taxon>
        <taxon>Ecdysozoa</taxon>
        <taxon>Arthropoda</taxon>
        <taxon>Crustacea</taxon>
        <taxon>Multicrustacea</taxon>
        <taxon>Malacostraca</taxon>
        <taxon>Eumalacostraca</taxon>
        <taxon>Eucarida</taxon>
        <taxon>Decapoda</taxon>
        <taxon>Pleocyemata</taxon>
        <taxon>Anomura</taxon>
        <taxon>Galatheoidea</taxon>
        <taxon>Porcellanidae</taxon>
        <taxon>Petrolisthes</taxon>
    </lineage>
</organism>
<protein>
    <submittedName>
        <fullName evidence="2">Uncharacterized protein</fullName>
    </submittedName>
</protein>
<accession>A0AAE1F683</accession>